<dbReference type="EMBL" id="BEZZ01002165">
    <property type="protein sequence ID" value="GCC21312.1"/>
    <property type="molecule type" value="Genomic_DNA"/>
</dbReference>
<organism evidence="1 2">
    <name type="scientific">Chiloscyllium punctatum</name>
    <name type="common">Brownbanded bambooshark</name>
    <name type="synonym">Hemiscyllium punctatum</name>
    <dbReference type="NCBI Taxonomy" id="137246"/>
    <lineage>
        <taxon>Eukaryota</taxon>
        <taxon>Metazoa</taxon>
        <taxon>Chordata</taxon>
        <taxon>Craniata</taxon>
        <taxon>Vertebrata</taxon>
        <taxon>Chondrichthyes</taxon>
        <taxon>Elasmobranchii</taxon>
        <taxon>Galeomorphii</taxon>
        <taxon>Galeoidea</taxon>
        <taxon>Orectolobiformes</taxon>
        <taxon>Hemiscylliidae</taxon>
        <taxon>Chiloscyllium</taxon>
    </lineage>
</organism>
<dbReference type="SUPFAM" id="SSF52317">
    <property type="entry name" value="Class I glutamine amidotransferase-like"/>
    <property type="match status" value="1"/>
</dbReference>
<dbReference type="GO" id="GO:0005737">
    <property type="term" value="C:cytoplasm"/>
    <property type="evidence" value="ECO:0007669"/>
    <property type="project" value="TreeGrafter"/>
</dbReference>
<dbReference type="Pfam" id="PF13507">
    <property type="entry name" value="GATase_5"/>
    <property type="match status" value="1"/>
</dbReference>
<accession>A0A401RT38</accession>
<dbReference type="PROSITE" id="PS51273">
    <property type="entry name" value="GATASE_TYPE_1"/>
    <property type="match status" value="1"/>
</dbReference>
<dbReference type="SMART" id="SM01211">
    <property type="entry name" value="GATase_5"/>
    <property type="match status" value="1"/>
</dbReference>
<dbReference type="AlphaFoldDB" id="A0A401RT38"/>
<reference evidence="1 2" key="1">
    <citation type="journal article" date="2018" name="Nat. Ecol. Evol.">
        <title>Shark genomes provide insights into elasmobranch evolution and the origin of vertebrates.</title>
        <authorList>
            <person name="Hara Y"/>
            <person name="Yamaguchi K"/>
            <person name="Onimaru K"/>
            <person name="Kadota M"/>
            <person name="Koyanagi M"/>
            <person name="Keeley SD"/>
            <person name="Tatsumi K"/>
            <person name="Tanaka K"/>
            <person name="Motone F"/>
            <person name="Kageyama Y"/>
            <person name="Nozu R"/>
            <person name="Adachi N"/>
            <person name="Nishimura O"/>
            <person name="Nakagawa R"/>
            <person name="Tanegashima C"/>
            <person name="Kiyatake I"/>
            <person name="Matsumoto R"/>
            <person name="Murakumo K"/>
            <person name="Nishida K"/>
            <person name="Terakita A"/>
            <person name="Kuratani S"/>
            <person name="Sato K"/>
            <person name="Hyodo S Kuraku.S."/>
        </authorList>
    </citation>
    <scope>NUCLEOTIDE SEQUENCE [LARGE SCALE GENOMIC DNA]</scope>
</reference>
<dbReference type="InterPro" id="IPR029062">
    <property type="entry name" value="Class_I_gatase-like"/>
</dbReference>
<keyword evidence="2" id="KW-1185">Reference proteome</keyword>
<proteinExistence type="predicted"/>
<comment type="caution">
    <text evidence="1">The sequence shown here is derived from an EMBL/GenBank/DDBJ whole genome shotgun (WGS) entry which is preliminary data.</text>
</comment>
<gene>
    <name evidence="1" type="ORF">chiPu_0019779</name>
</gene>
<dbReference type="Proteomes" id="UP000287033">
    <property type="component" value="Unassembled WGS sequence"/>
</dbReference>
<name>A0A401RT38_CHIPU</name>
<dbReference type="PANTHER" id="PTHR10099:SF1">
    <property type="entry name" value="PHOSPHORIBOSYLFORMYLGLYCINAMIDINE SYNTHASE"/>
    <property type="match status" value="1"/>
</dbReference>
<dbReference type="GO" id="GO:0004642">
    <property type="term" value="F:phosphoribosylformylglycinamidine synthase activity"/>
    <property type="evidence" value="ECO:0007669"/>
    <property type="project" value="TreeGrafter"/>
</dbReference>
<dbReference type="OrthoDB" id="9396062at2759"/>
<evidence type="ECO:0000313" key="1">
    <source>
        <dbReference type="EMBL" id="GCC21312.1"/>
    </source>
</evidence>
<protein>
    <submittedName>
        <fullName evidence="1">Uncharacterized protein</fullName>
    </submittedName>
</protein>
<sequence>MTDICAGMSLGSFRGVVFVGGFSYADVLGSAKGWAATVRFNPAARAEFSRFRSREDTFSLGVCNGCQLMALFGWVVSDVDCDPIDGGELHQGVLLTHNRSRRFESRFVTVTILESCSILLQGMEGSTLGIWMAHGEGERLTVPLHSSLN</sequence>
<dbReference type="PANTHER" id="PTHR10099">
    <property type="entry name" value="PHOSPHORIBOSYLFORMYLGLYCINAMIDINE SYNTHASE"/>
    <property type="match status" value="1"/>
</dbReference>
<dbReference type="STRING" id="137246.A0A401RT38"/>
<evidence type="ECO:0000313" key="2">
    <source>
        <dbReference type="Proteomes" id="UP000287033"/>
    </source>
</evidence>
<dbReference type="GO" id="GO:0006164">
    <property type="term" value="P:purine nucleotide biosynthetic process"/>
    <property type="evidence" value="ECO:0007669"/>
    <property type="project" value="TreeGrafter"/>
</dbReference>
<dbReference type="Gene3D" id="3.40.50.880">
    <property type="match status" value="1"/>
</dbReference>